<evidence type="ECO:0000313" key="2">
    <source>
        <dbReference type="Proteomes" id="UP000233399"/>
    </source>
</evidence>
<dbReference type="AlphaFoldDB" id="A0A2N1IN14"/>
<organism evidence="1 2">
    <name type="scientific">Pseudomonas monteilii</name>
    <dbReference type="NCBI Taxonomy" id="76759"/>
    <lineage>
        <taxon>Bacteria</taxon>
        <taxon>Pseudomonadati</taxon>
        <taxon>Pseudomonadota</taxon>
        <taxon>Gammaproteobacteria</taxon>
        <taxon>Pseudomonadales</taxon>
        <taxon>Pseudomonadaceae</taxon>
        <taxon>Pseudomonas</taxon>
    </lineage>
</organism>
<evidence type="ECO:0000313" key="1">
    <source>
        <dbReference type="EMBL" id="PKI19650.1"/>
    </source>
</evidence>
<gene>
    <name evidence="1" type="ORF">CXB65_21590</name>
</gene>
<comment type="caution">
    <text evidence="1">The sequence shown here is derived from an EMBL/GenBank/DDBJ whole genome shotgun (WGS) entry which is preliminary data.</text>
</comment>
<dbReference type="EMBL" id="PJCG01000052">
    <property type="protein sequence ID" value="PKI19650.1"/>
    <property type="molecule type" value="Genomic_DNA"/>
</dbReference>
<proteinExistence type="predicted"/>
<name>A0A2N1IN14_9PSED</name>
<accession>A0A2N1IN14</accession>
<protein>
    <submittedName>
        <fullName evidence="1">Uncharacterized protein</fullName>
    </submittedName>
</protein>
<sequence length="257" mass="28596">MNAVLSTVMKSEPTIWRQSYQSSHTLKSDQYDSGYLAEVAASGYALMSNHRAVNCKAADAAWPRDMLLNMFMKVFSSSVRSTTAYDQYTLYLNISRSVVALNSEAALKEQHQLRAFFHGGHTQLTLEVPVEDALPDYSYAFNRLNTFVNEQKGWDGYGGLPASEKAAHQVETFLKLMQCRGLRVPGLAMGGDGSVAVVWNTDTRYVSADFDGGPEYSFFITEGEEYITGGASPSDKLDSELSQYLIKYFTDDSYSHL</sequence>
<reference evidence="1 2" key="1">
    <citation type="submission" date="2017-12" db="EMBL/GenBank/DDBJ databases">
        <title>Isolation and characterization of an aerobic denitrifying Pseudomonas monteilii CY06 from aquaculture ponds.</title>
        <authorList>
            <person name="Ma Q."/>
            <person name="Cai Y."/>
            <person name="He Z."/>
        </authorList>
    </citation>
    <scope>NUCLEOTIDE SEQUENCE [LARGE SCALE GENOMIC DNA]</scope>
    <source>
        <strain evidence="1 2">CY06</strain>
    </source>
</reference>
<dbReference type="RefSeq" id="WP_101196598.1">
    <property type="nucleotide sequence ID" value="NZ_PJCG01000052.1"/>
</dbReference>
<dbReference type="Proteomes" id="UP000233399">
    <property type="component" value="Unassembled WGS sequence"/>
</dbReference>